<organism evidence="2 3">
    <name type="scientific">Streptomyces galbus</name>
    <dbReference type="NCBI Taxonomy" id="33898"/>
    <lineage>
        <taxon>Bacteria</taxon>
        <taxon>Bacillati</taxon>
        <taxon>Actinomycetota</taxon>
        <taxon>Actinomycetes</taxon>
        <taxon>Kitasatosporales</taxon>
        <taxon>Streptomycetaceae</taxon>
        <taxon>Streptomyces</taxon>
    </lineage>
</organism>
<dbReference type="Gene3D" id="3.40.50.620">
    <property type="entry name" value="HUPs"/>
    <property type="match status" value="1"/>
</dbReference>
<evidence type="ECO:0000259" key="1">
    <source>
        <dbReference type="Pfam" id="PF00582"/>
    </source>
</evidence>
<evidence type="ECO:0000313" key="3">
    <source>
        <dbReference type="Proteomes" id="UP000744032"/>
    </source>
</evidence>
<proteinExistence type="predicted"/>
<gene>
    <name evidence="2" type="ORF">HF200_25800</name>
</gene>
<accession>A0ABX1IQK6</accession>
<sequence>MSSLPVVAAVDGSDDSLRALDWALHAARLRDAPLRVAHVRHYAAWTQPGAPI</sequence>
<name>A0ABX1IQK6_STRGB</name>
<dbReference type="InterPro" id="IPR006016">
    <property type="entry name" value="UspA"/>
</dbReference>
<dbReference type="Proteomes" id="UP000744032">
    <property type="component" value="Unassembled WGS sequence"/>
</dbReference>
<comment type="caution">
    <text evidence="2">The sequence shown here is derived from an EMBL/GenBank/DDBJ whole genome shotgun (WGS) entry which is preliminary data.</text>
</comment>
<dbReference type="SUPFAM" id="SSF52402">
    <property type="entry name" value="Adenine nucleotide alpha hydrolases-like"/>
    <property type="match status" value="1"/>
</dbReference>
<dbReference type="RefSeq" id="WP_168375559.1">
    <property type="nucleotide sequence ID" value="NZ_JAAXMD010000314.1"/>
</dbReference>
<feature type="domain" description="UspA" evidence="1">
    <location>
        <begin position="6"/>
        <end position="49"/>
    </location>
</feature>
<dbReference type="Pfam" id="PF00582">
    <property type="entry name" value="Usp"/>
    <property type="match status" value="1"/>
</dbReference>
<evidence type="ECO:0000313" key="2">
    <source>
        <dbReference type="EMBL" id="NKQ27727.1"/>
    </source>
</evidence>
<dbReference type="EMBL" id="JAAXMD010000314">
    <property type="protein sequence ID" value="NKQ27727.1"/>
    <property type="molecule type" value="Genomic_DNA"/>
</dbReference>
<dbReference type="InterPro" id="IPR014729">
    <property type="entry name" value="Rossmann-like_a/b/a_fold"/>
</dbReference>
<protein>
    <submittedName>
        <fullName evidence="2">Universal stress protein</fullName>
    </submittedName>
</protein>
<feature type="non-terminal residue" evidence="2">
    <location>
        <position position="52"/>
    </location>
</feature>
<reference evidence="2 3" key="1">
    <citation type="submission" date="2020-04" db="EMBL/GenBank/DDBJ databases">
        <title>Genome sequence of Streptomyces galbus strain I339.</title>
        <authorList>
            <person name="Silva E.A.N."/>
            <person name="Merces M."/>
            <person name="Castelo Branco A.P.O.T."/>
            <person name="Vasconcelos P.C."/>
            <person name="Costa N.P."/>
            <person name="Marinho G.C.S."/>
            <person name="Oliveira C.J.B."/>
            <person name="Araujo D."/>
            <person name="Rodrigues Junior V.S."/>
            <person name="Almeida R."/>
            <person name="Silva Filho U.R."/>
            <person name="Andrade A.S.A."/>
            <person name="Cibulski S.P."/>
        </authorList>
    </citation>
    <scope>NUCLEOTIDE SEQUENCE [LARGE SCALE GENOMIC DNA]</scope>
    <source>
        <strain evidence="2 3">I339</strain>
    </source>
</reference>
<keyword evidence="3" id="KW-1185">Reference proteome</keyword>